<sequence length="463" mass="47472">MRTRMPRRAAIKAVVPLTAIALVGLTACQKSADDAKSTPSASVSADAGKNDVNATPPTDDQLSAVLLDGKDIPAGFNGGKVKNDRSDTSGETAAPAECGVLAGIGSPDPVGHAERSYATGGNDPESDDSIRVSMSSAPRDQLKKQLDDAVKALKTCTVYTVSQGADAITFTVSDVKNAPYGKDSLSYRVTVADASQRAMGTAVNTLVLKGATGLAVTSFASPGKGDPADGAAFVKAQSAKLDAMPKGTGGSSVKPKTPTAKPSSSSASGNKNQPSTDALTAALLTKQEIEADYSADGAPSTERPTDSGAVVSDPKCARITDDSVGRSSTGYVDQTYEKAPAAGGTSTEAVIISLASQSHPFLKQEFDGYVTALKACASFSETKIDGSVDQYTITDVTVGNYGTDSVSYRVRDDSKDGRAYVFIVVSVQGTVFTQMASVSGTGPAVEPTNMFTGQLDKVAALTR</sequence>
<gene>
    <name evidence="3" type="ORF">GCM10023205_54970</name>
</gene>
<feature type="region of interest" description="Disordered" evidence="1">
    <location>
        <begin position="292"/>
        <end position="313"/>
    </location>
</feature>
<accession>A0ABP9HVU6</accession>
<feature type="compositionally biased region" description="Polar residues" evidence="1">
    <location>
        <begin position="52"/>
        <end position="61"/>
    </location>
</feature>
<evidence type="ECO:0000256" key="1">
    <source>
        <dbReference type="SAM" id="MobiDB-lite"/>
    </source>
</evidence>
<dbReference type="Proteomes" id="UP001500466">
    <property type="component" value="Unassembled WGS sequence"/>
</dbReference>
<proteinExistence type="predicted"/>
<feature type="region of interest" description="Disordered" evidence="1">
    <location>
        <begin position="31"/>
        <end position="61"/>
    </location>
</feature>
<evidence type="ECO:0000313" key="3">
    <source>
        <dbReference type="EMBL" id="GAA4979393.1"/>
    </source>
</evidence>
<comment type="caution">
    <text evidence="3">The sequence shown here is derived from an EMBL/GenBank/DDBJ whole genome shotgun (WGS) entry which is preliminary data.</text>
</comment>
<feature type="chain" id="PRO_5046926847" description="PknH-like extracellular domain-containing protein" evidence="2">
    <location>
        <begin position="33"/>
        <end position="463"/>
    </location>
</feature>
<protein>
    <recommendedName>
        <fullName evidence="5">PknH-like extracellular domain-containing protein</fullName>
    </recommendedName>
</protein>
<evidence type="ECO:0000313" key="4">
    <source>
        <dbReference type="Proteomes" id="UP001500466"/>
    </source>
</evidence>
<feature type="signal peptide" evidence="2">
    <location>
        <begin position="1"/>
        <end position="32"/>
    </location>
</feature>
<keyword evidence="2" id="KW-0732">Signal</keyword>
<keyword evidence="4" id="KW-1185">Reference proteome</keyword>
<dbReference type="PROSITE" id="PS51257">
    <property type="entry name" value="PROKAR_LIPOPROTEIN"/>
    <property type="match status" value="1"/>
</dbReference>
<organism evidence="3 4">
    <name type="scientific">Yinghuangia aomiensis</name>
    <dbReference type="NCBI Taxonomy" id="676205"/>
    <lineage>
        <taxon>Bacteria</taxon>
        <taxon>Bacillati</taxon>
        <taxon>Actinomycetota</taxon>
        <taxon>Actinomycetes</taxon>
        <taxon>Kitasatosporales</taxon>
        <taxon>Streptomycetaceae</taxon>
        <taxon>Yinghuangia</taxon>
    </lineage>
</organism>
<evidence type="ECO:0008006" key="5">
    <source>
        <dbReference type="Google" id="ProtNLM"/>
    </source>
</evidence>
<name>A0ABP9HVU6_9ACTN</name>
<reference evidence="4" key="1">
    <citation type="journal article" date="2019" name="Int. J. Syst. Evol. Microbiol.">
        <title>The Global Catalogue of Microorganisms (GCM) 10K type strain sequencing project: providing services to taxonomists for standard genome sequencing and annotation.</title>
        <authorList>
            <consortium name="The Broad Institute Genomics Platform"/>
            <consortium name="The Broad Institute Genome Sequencing Center for Infectious Disease"/>
            <person name="Wu L."/>
            <person name="Ma J."/>
        </authorList>
    </citation>
    <scope>NUCLEOTIDE SEQUENCE [LARGE SCALE GENOMIC DNA]</scope>
    <source>
        <strain evidence="4">JCM 17986</strain>
    </source>
</reference>
<dbReference type="EMBL" id="BAABHS010000021">
    <property type="protein sequence ID" value="GAA4979393.1"/>
    <property type="molecule type" value="Genomic_DNA"/>
</dbReference>
<feature type="region of interest" description="Disordered" evidence="1">
    <location>
        <begin position="242"/>
        <end position="275"/>
    </location>
</feature>
<feature type="compositionally biased region" description="Low complexity" evidence="1">
    <location>
        <begin position="251"/>
        <end position="275"/>
    </location>
</feature>
<feature type="region of interest" description="Disordered" evidence="1">
    <location>
        <begin position="76"/>
        <end position="140"/>
    </location>
</feature>
<evidence type="ECO:0000256" key="2">
    <source>
        <dbReference type="SAM" id="SignalP"/>
    </source>
</evidence>